<protein>
    <submittedName>
        <fullName evidence="4">Uncharacterized protein</fullName>
    </submittedName>
</protein>
<keyword evidence="2" id="KW-0812">Transmembrane</keyword>
<name>A0A9P1M590_9PEZI</name>
<keyword evidence="5" id="KW-1185">Reference proteome</keyword>
<evidence type="ECO:0000256" key="1">
    <source>
        <dbReference type="SAM" id="MobiDB-lite"/>
    </source>
</evidence>
<comment type="caution">
    <text evidence="4">The sequence shown here is derived from an EMBL/GenBank/DDBJ whole genome shotgun (WGS) entry which is preliminary data.</text>
</comment>
<feature type="transmembrane region" description="Helical" evidence="2">
    <location>
        <begin position="190"/>
        <end position="211"/>
    </location>
</feature>
<evidence type="ECO:0000256" key="3">
    <source>
        <dbReference type="SAM" id="SignalP"/>
    </source>
</evidence>
<evidence type="ECO:0000313" key="5">
    <source>
        <dbReference type="Proteomes" id="UP000838763"/>
    </source>
</evidence>
<sequence>MLPLRLLCSLALPLTSLAASTRIVSSDTRRTNTGPLTEIFTPPPSCTEIRTVNNRYPDLQMGCEGPGGNECCPPKWASNRYFSPGVCPSGYQACTLPTTRQRLETTNLCCPASFDCPTDIFYGECRSYINTPIPTNYTISGTVYSSAMSIVYATPIQIRFQATDSGVVPIPTASFNLPGPRAGLSAAAKAGIGAGVSVGAILILTAVVFFIKRNGRRTGGQPGGGEDVPLQTGTEPVAVAADAGDRPPPYSKS</sequence>
<keyword evidence="2" id="KW-0472">Membrane</keyword>
<gene>
    <name evidence="4" type="ORF">PPNO1_LOCUS585</name>
</gene>
<dbReference type="OrthoDB" id="4770059at2759"/>
<organism evidence="4 5">
    <name type="scientific">Parascedosporium putredinis</name>
    <dbReference type="NCBI Taxonomy" id="1442378"/>
    <lineage>
        <taxon>Eukaryota</taxon>
        <taxon>Fungi</taxon>
        <taxon>Dikarya</taxon>
        <taxon>Ascomycota</taxon>
        <taxon>Pezizomycotina</taxon>
        <taxon>Sordariomycetes</taxon>
        <taxon>Hypocreomycetidae</taxon>
        <taxon>Microascales</taxon>
        <taxon>Microascaceae</taxon>
        <taxon>Parascedosporium</taxon>
    </lineage>
</organism>
<feature type="chain" id="PRO_5040398538" evidence="3">
    <location>
        <begin position="19"/>
        <end position="253"/>
    </location>
</feature>
<evidence type="ECO:0000313" key="4">
    <source>
        <dbReference type="EMBL" id="CAI4210785.1"/>
    </source>
</evidence>
<feature type="signal peptide" evidence="3">
    <location>
        <begin position="1"/>
        <end position="18"/>
    </location>
</feature>
<evidence type="ECO:0000256" key="2">
    <source>
        <dbReference type="SAM" id="Phobius"/>
    </source>
</evidence>
<accession>A0A9P1M590</accession>
<proteinExistence type="predicted"/>
<reference evidence="4" key="1">
    <citation type="submission" date="2022-11" db="EMBL/GenBank/DDBJ databases">
        <authorList>
            <person name="Scott C."/>
            <person name="Bruce N."/>
        </authorList>
    </citation>
    <scope>NUCLEOTIDE SEQUENCE</scope>
</reference>
<feature type="region of interest" description="Disordered" evidence="1">
    <location>
        <begin position="218"/>
        <end position="253"/>
    </location>
</feature>
<dbReference type="Proteomes" id="UP000838763">
    <property type="component" value="Unassembled WGS sequence"/>
</dbReference>
<keyword evidence="3" id="KW-0732">Signal</keyword>
<keyword evidence="2" id="KW-1133">Transmembrane helix</keyword>
<dbReference type="EMBL" id="CALLCH030000001">
    <property type="protein sequence ID" value="CAI4210785.1"/>
    <property type="molecule type" value="Genomic_DNA"/>
</dbReference>
<dbReference type="AlphaFoldDB" id="A0A9P1M590"/>